<dbReference type="EMBL" id="CAJNBJ010000017">
    <property type="protein sequence ID" value="CAE6774354.1"/>
    <property type="molecule type" value="Genomic_DNA"/>
</dbReference>
<organism evidence="1 2">
    <name type="scientific">Nitrospira defluvii</name>
    <dbReference type="NCBI Taxonomy" id="330214"/>
    <lineage>
        <taxon>Bacteria</taxon>
        <taxon>Pseudomonadati</taxon>
        <taxon>Nitrospirota</taxon>
        <taxon>Nitrospiria</taxon>
        <taxon>Nitrospirales</taxon>
        <taxon>Nitrospiraceae</taxon>
        <taxon>Nitrospira</taxon>
    </lineage>
</organism>
<evidence type="ECO:0000313" key="2">
    <source>
        <dbReference type="Proteomes" id="UP000675880"/>
    </source>
</evidence>
<sequence length="127" mass="14366">MPIFGTDTSDQTGKFSCATATQRTLKDLRTKRKGQPVFVVGHRLERKGSEATFEVFNDRLAVIRFEDDARLGYDPLELLLPTEIDEKGVAYFEIRTCRVCEQLFPLTAEECDAEEEPTVCPECASQK</sequence>
<comment type="caution">
    <text evidence="1">The sequence shown here is derived from an EMBL/GenBank/DDBJ whole genome shotgun (WGS) entry which is preliminary data.</text>
</comment>
<keyword evidence="2" id="KW-1185">Reference proteome</keyword>
<proteinExistence type="predicted"/>
<dbReference type="RefSeq" id="WP_213043255.1">
    <property type="nucleotide sequence ID" value="NZ_CAJNBJ010000017.1"/>
</dbReference>
<dbReference type="Proteomes" id="UP000675880">
    <property type="component" value="Unassembled WGS sequence"/>
</dbReference>
<accession>A0ABM8RVY1</accession>
<gene>
    <name evidence="1" type="ORF">NSPZN2_40443</name>
</gene>
<reference evidence="1 2" key="1">
    <citation type="submission" date="2021-02" db="EMBL/GenBank/DDBJ databases">
        <authorList>
            <person name="Han P."/>
        </authorList>
    </citation>
    <scope>NUCLEOTIDE SEQUENCE [LARGE SCALE GENOMIC DNA]</scope>
    <source>
        <strain evidence="1">Candidatus Nitrospira sp. ZN2</strain>
    </source>
</reference>
<protein>
    <submittedName>
        <fullName evidence="1">Uncharacterized protein</fullName>
    </submittedName>
</protein>
<name>A0ABM8RVY1_9BACT</name>
<evidence type="ECO:0000313" key="1">
    <source>
        <dbReference type="EMBL" id="CAE6774354.1"/>
    </source>
</evidence>